<evidence type="ECO:0000256" key="1">
    <source>
        <dbReference type="SAM" id="MobiDB-lite"/>
    </source>
</evidence>
<dbReference type="EMBL" id="KZ819340">
    <property type="protein sequence ID" value="PWN17784.1"/>
    <property type="molecule type" value="Genomic_DNA"/>
</dbReference>
<feature type="compositionally biased region" description="Basic and acidic residues" evidence="1">
    <location>
        <begin position="528"/>
        <end position="538"/>
    </location>
</feature>
<dbReference type="RefSeq" id="XP_025344944.1">
    <property type="nucleotide sequence ID" value="XM_025493465.1"/>
</dbReference>
<keyword evidence="3" id="KW-1185">Reference proteome</keyword>
<evidence type="ECO:0000313" key="2">
    <source>
        <dbReference type="EMBL" id="PWN17784.1"/>
    </source>
</evidence>
<proteinExistence type="predicted"/>
<name>A0A316TYJ5_9BASI</name>
<accession>A0A316TYJ5</accession>
<feature type="compositionally biased region" description="Low complexity" evidence="1">
    <location>
        <begin position="611"/>
        <end position="630"/>
    </location>
</feature>
<feature type="compositionally biased region" description="Low complexity" evidence="1">
    <location>
        <begin position="373"/>
        <end position="393"/>
    </location>
</feature>
<dbReference type="OrthoDB" id="3366780at2759"/>
<dbReference type="AlphaFoldDB" id="A0A316TYJ5"/>
<feature type="compositionally biased region" description="Low complexity" evidence="1">
    <location>
        <begin position="483"/>
        <end position="504"/>
    </location>
</feature>
<feature type="compositionally biased region" description="Polar residues" evidence="1">
    <location>
        <begin position="34"/>
        <end position="43"/>
    </location>
</feature>
<feature type="compositionally biased region" description="Low complexity" evidence="1">
    <location>
        <begin position="205"/>
        <end position="218"/>
    </location>
</feature>
<reference evidence="2 3" key="1">
    <citation type="journal article" date="2018" name="Mol. Biol. Evol.">
        <title>Broad Genomic Sampling Reveals a Smut Pathogenic Ancestry of the Fungal Clade Ustilaginomycotina.</title>
        <authorList>
            <person name="Kijpornyongpan T."/>
            <person name="Mondo S.J."/>
            <person name="Barry K."/>
            <person name="Sandor L."/>
            <person name="Lee J."/>
            <person name="Lipzen A."/>
            <person name="Pangilinan J."/>
            <person name="LaButti K."/>
            <person name="Hainaut M."/>
            <person name="Henrissat B."/>
            <person name="Grigoriev I.V."/>
            <person name="Spatafora J.W."/>
            <person name="Aime M.C."/>
        </authorList>
    </citation>
    <scope>NUCLEOTIDE SEQUENCE [LARGE SCALE GENOMIC DNA]</scope>
    <source>
        <strain evidence="2 3">MCA 4718</strain>
    </source>
</reference>
<feature type="compositionally biased region" description="Polar residues" evidence="1">
    <location>
        <begin position="60"/>
        <end position="71"/>
    </location>
</feature>
<feature type="compositionally biased region" description="Basic and acidic residues" evidence="1">
    <location>
        <begin position="346"/>
        <end position="370"/>
    </location>
</feature>
<feature type="compositionally biased region" description="Polar residues" evidence="1">
    <location>
        <begin position="234"/>
        <end position="245"/>
    </location>
</feature>
<protein>
    <submittedName>
        <fullName evidence="2">Uncharacterized protein</fullName>
    </submittedName>
</protein>
<sequence length="674" mass="68967">MSDQSRRPTPRMPAGASTLSERIASLQRKASESGAVSESSRPTSPLIRTGRVASEAASPRQMSSPASTSSDIFPRGSVPAAGSSQAVRDRIARFQQNGGDPLIPRSSFGAPAPNPEERGKALRPYPAAGGWAGDSPSLRPQMTGGWGGGSAGGVGRSLMPQATGPITWAGQRRQASSPASVGPHHSMNLASQRDAFADLDDEETTSVSSSTGSRPISSHATEVATQAAALKGISLSSNSRMARQGSTNSTSSSSIGGLPTLPDVPPEELSAGQMNGHGGSHVSHSRVPTADDDSSDLPTFPVPPSTTPSLSSTTLESGQVSNGSIGQADDSQIEIGVAGIAPEELEAAKKRAETDDGRQEELHEDTRPTLEEAPLIVPPAAISSPSSASLQAANREGPTEGQAHSEERSAATSEPVAPTSSQGLFEGRPASSTNVAHLRQETPAPPLSQSAVGNGLGSSPSLRSSHTLSSSTSDDAMPRTPPSSSSIAMSSSTSSSSFAAQQAAREVIAAGRKKSLGGGMTPSSSGDVRYDTLGRNADETVDVSRGATPVPPKTSETKHSNGHSSSPRPSTPPFEAAAARKMPPSPVTSYKVTPIPTRTSSMTGFPHSNEKSAVTTAAPAASPTTTTKAAARPKRTGGGSIRRPPPGKMLNLADLDASDDEYEPGWANVISSTR</sequence>
<feature type="compositionally biased region" description="Low complexity" evidence="1">
    <location>
        <begin position="458"/>
        <end position="473"/>
    </location>
</feature>
<feature type="region of interest" description="Disordered" evidence="1">
    <location>
        <begin position="1"/>
        <end position="674"/>
    </location>
</feature>
<organism evidence="2 3">
    <name type="scientific">Pseudomicrostroma glucosiphilum</name>
    <dbReference type="NCBI Taxonomy" id="1684307"/>
    <lineage>
        <taxon>Eukaryota</taxon>
        <taxon>Fungi</taxon>
        <taxon>Dikarya</taxon>
        <taxon>Basidiomycota</taxon>
        <taxon>Ustilaginomycotina</taxon>
        <taxon>Exobasidiomycetes</taxon>
        <taxon>Microstromatales</taxon>
        <taxon>Microstromatales incertae sedis</taxon>
        <taxon>Pseudomicrostroma</taxon>
    </lineage>
</organism>
<gene>
    <name evidence="2" type="ORF">BCV69DRAFT_285669</name>
</gene>
<feature type="compositionally biased region" description="Polar residues" evidence="1">
    <location>
        <begin position="587"/>
        <end position="603"/>
    </location>
</feature>
<dbReference type="GeneID" id="37015199"/>
<feature type="compositionally biased region" description="Low complexity" evidence="1">
    <location>
        <begin position="307"/>
        <end position="317"/>
    </location>
</feature>
<feature type="compositionally biased region" description="Gly residues" evidence="1">
    <location>
        <begin position="144"/>
        <end position="155"/>
    </location>
</feature>
<evidence type="ECO:0000313" key="3">
    <source>
        <dbReference type="Proteomes" id="UP000245942"/>
    </source>
</evidence>
<dbReference type="Proteomes" id="UP000245942">
    <property type="component" value="Unassembled WGS sequence"/>
</dbReference>